<evidence type="ECO:0000313" key="2">
    <source>
        <dbReference type="Proteomes" id="UP000838100"/>
    </source>
</evidence>
<keyword evidence="2" id="KW-1185">Reference proteome</keyword>
<dbReference type="RefSeq" id="WP_237443166.1">
    <property type="nucleotide sequence ID" value="NZ_CAKLPX010000001.1"/>
</dbReference>
<dbReference type="Gene3D" id="3.30.310.170">
    <property type="entry name" value="Outer membrane protein assembly factor BamC"/>
    <property type="match status" value="1"/>
</dbReference>
<sequence length="363" mass="40816">MKNLNIIRATRRLFGLVVVTGLIATQSGCSFFFGDDGLYPDKSSDYLKSEETSRINISSEMSQAAIDDAYVIPEIAESDDLGRVVETPRPAPLATGANDDMVRIQSLKGEHWVIIELQPGQVWPRLRDFLIRNSIYPEYADGVAGILETPWLLQSEETDNREKFRFTVVQGVQRGSSEVRVLQWQSPRDSVVSRSDWPSASNDTEREQWMLREFAGYVASDQGAESVSLLAQGIDTKGRIKLYRGDDARILVDLDQYRAWASTQKALTKASFKITDINQSSGNIFARYVEVVDEDDKPGFFARLFGASSEDELESDTVYRINVMPSKERKGWSEVRIAVESGSNILTEQQLENLLIDIRGHLS</sequence>
<dbReference type="Pfam" id="PF06804">
    <property type="entry name" value="Lipoprotein_18"/>
    <property type="match status" value="1"/>
</dbReference>
<proteinExistence type="predicted"/>
<protein>
    <submittedName>
        <fullName evidence="1">Outer membrane protein assembly factor BamC</fullName>
    </submittedName>
</protein>
<dbReference type="InterPro" id="IPR042268">
    <property type="entry name" value="BamC_C"/>
</dbReference>
<comment type="caution">
    <text evidence="1">The sequence shown here is derived from an EMBL/GenBank/DDBJ whole genome shotgun (WGS) entry which is preliminary data.</text>
</comment>
<organism evidence="1 2">
    <name type="scientific">Sinobacterium norvegicum</name>
    <dbReference type="NCBI Taxonomy" id="1641715"/>
    <lineage>
        <taxon>Bacteria</taxon>
        <taxon>Pseudomonadati</taxon>
        <taxon>Pseudomonadota</taxon>
        <taxon>Gammaproteobacteria</taxon>
        <taxon>Cellvibrionales</taxon>
        <taxon>Spongiibacteraceae</taxon>
        <taxon>Sinobacterium</taxon>
    </lineage>
</organism>
<name>A0ABN8EDT9_9GAMM</name>
<accession>A0ABN8EDT9</accession>
<reference evidence="1" key="1">
    <citation type="submission" date="2021-12" db="EMBL/GenBank/DDBJ databases">
        <authorList>
            <person name="Rodrigo-Torres L."/>
            <person name="Arahal R. D."/>
            <person name="Lucena T."/>
        </authorList>
    </citation>
    <scope>NUCLEOTIDE SEQUENCE</scope>
    <source>
        <strain evidence="1">CECT 8267</strain>
    </source>
</reference>
<dbReference type="EMBL" id="CAKLPX010000001">
    <property type="protein sequence ID" value="CAH0990482.1"/>
    <property type="molecule type" value="Genomic_DNA"/>
</dbReference>
<gene>
    <name evidence="1" type="primary">bamC</name>
    <name evidence="1" type="ORF">SIN8267_00574</name>
</gene>
<dbReference type="Proteomes" id="UP000838100">
    <property type="component" value="Unassembled WGS sequence"/>
</dbReference>
<dbReference type="InterPro" id="IPR010653">
    <property type="entry name" value="NlpB/DapX"/>
</dbReference>
<evidence type="ECO:0000313" key="1">
    <source>
        <dbReference type="EMBL" id="CAH0990482.1"/>
    </source>
</evidence>